<dbReference type="KEGG" id="ahel:Q31a_37550"/>
<dbReference type="AlphaFoldDB" id="A0A518GA36"/>
<evidence type="ECO:0000313" key="8">
    <source>
        <dbReference type="Proteomes" id="UP000318017"/>
    </source>
</evidence>
<reference evidence="7 8" key="1">
    <citation type="submission" date="2019-02" db="EMBL/GenBank/DDBJ databases">
        <title>Deep-cultivation of Planctomycetes and their phenomic and genomic characterization uncovers novel biology.</title>
        <authorList>
            <person name="Wiegand S."/>
            <person name="Jogler M."/>
            <person name="Boedeker C."/>
            <person name="Pinto D."/>
            <person name="Vollmers J."/>
            <person name="Rivas-Marin E."/>
            <person name="Kohn T."/>
            <person name="Peeters S.H."/>
            <person name="Heuer A."/>
            <person name="Rast P."/>
            <person name="Oberbeckmann S."/>
            <person name="Bunk B."/>
            <person name="Jeske O."/>
            <person name="Meyerdierks A."/>
            <person name="Storesund J.E."/>
            <person name="Kallscheuer N."/>
            <person name="Luecker S."/>
            <person name="Lage O.M."/>
            <person name="Pohl T."/>
            <person name="Merkel B.J."/>
            <person name="Hornburger P."/>
            <person name="Mueller R.-W."/>
            <person name="Bruemmer F."/>
            <person name="Labrenz M."/>
            <person name="Spormann A.M."/>
            <person name="Op den Camp H."/>
            <person name="Overmann J."/>
            <person name="Amann R."/>
            <person name="Jetten M.S.M."/>
            <person name="Mascher T."/>
            <person name="Medema M.H."/>
            <person name="Devos D.P."/>
            <person name="Kaster A.-K."/>
            <person name="Ovreas L."/>
            <person name="Rohde M."/>
            <person name="Galperin M.Y."/>
            <person name="Jogler C."/>
        </authorList>
    </citation>
    <scope>NUCLEOTIDE SEQUENCE [LARGE SCALE GENOMIC DNA]</scope>
    <source>
        <strain evidence="7 8">Q31a</strain>
    </source>
</reference>
<dbReference type="EMBL" id="CP036298">
    <property type="protein sequence ID" value="QDV25429.1"/>
    <property type="molecule type" value="Genomic_DNA"/>
</dbReference>
<keyword evidence="5 6" id="KW-0472">Membrane</keyword>
<sequence>MVASGASQLKRTCLLVVKLGLPLALFVYLLMSVSPEDYRVFAEQPKQWGLLVLAQCIALFAICLSFLRWYLLVRAFDIPFTISEALRLGFLGYLLNFVSFGSVGGDLFKAILVARDKPEKRPEAVTSVLLDRAVGLLGLVILAWASLSLVPAEQLSATFLTIRRGAGITALGSVVALFLALLAGSWFDRWIVALRKIPVLGDTVSRMALAIRRLRRTPWTLCWILGMAITVHSLLAITMYVISRGVYQDFPTLAEHFQVVPPAMAAGALPLAPGGIGLQEGALQALFSRLPDLPEHYSGMLVATIYRLMTITIAGIGLLFYWYSHHRDAKIIAAAQTPL</sequence>
<dbReference type="Pfam" id="PF03706">
    <property type="entry name" value="LPG_synthase_TM"/>
    <property type="match status" value="1"/>
</dbReference>
<dbReference type="Proteomes" id="UP000318017">
    <property type="component" value="Chromosome"/>
</dbReference>
<evidence type="ECO:0000256" key="5">
    <source>
        <dbReference type="ARBA" id="ARBA00023136"/>
    </source>
</evidence>
<evidence type="ECO:0000313" key="7">
    <source>
        <dbReference type="EMBL" id="QDV25429.1"/>
    </source>
</evidence>
<organism evidence="7 8">
    <name type="scientific">Aureliella helgolandensis</name>
    <dbReference type="NCBI Taxonomy" id="2527968"/>
    <lineage>
        <taxon>Bacteria</taxon>
        <taxon>Pseudomonadati</taxon>
        <taxon>Planctomycetota</taxon>
        <taxon>Planctomycetia</taxon>
        <taxon>Pirellulales</taxon>
        <taxon>Pirellulaceae</taxon>
        <taxon>Aureliella</taxon>
    </lineage>
</organism>
<keyword evidence="3 6" id="KW-0812">Transmembrane</keyword>
<dbReference type="OrthoDB" id="279916at2"/>
<dbReference type="PANTHER" id="PTHR40277">
    <property type="entry name" value="BLL5419 PROTEIN"/>
    <property type="match status" value="1"/>
</dbReference>
<keyword evidence="4 6" id="KW-1133">Transmembrane helix</keyword>
<dbReference type="InterPro" id="IPR022791">
    <property type="entry name" value="L-PG_synthase/AglD"/>
</dbReference>
<evidence type="ECO:0000256" key="3">
    <source>
        <dbReference type="ARBA" id="ARBA00022692"/>
    </source>
</evidence>
<feature type="transmembrane region" description="Helical" evidence="6">
    <location>
        <begin position="124"/>
        <end position="145"/>
    </location>
</feature>
<proteinExistence type="predicted"/>
<feature type="transmembrane region" description="Helical" evidence="6">
    <location>
        <begin position="12"/>
        <end position="30"/>
    </location>
</feature>
<dbReference type="GO" id="GO:0005886">
    <property type="term" value="C:plasma membrane"/>
    <property type="evidence" value="ECO:0007669"/>
    <property type="project" value="UniProtKB-SubCell"/>
</dbReference>
<evidence type="ECO:0000256" key="1">
    <source>
        <dbReference type="ARBA" id="ARBA00004651"/>
    </source>
</evidence>
<feature type="transmembrane region" description="Helical" evidence="6">
    <location>
        <begin position="297"/>
        <end position="323"/>
    </location>
</feature>
<evidence type="ECO:0000256" key="6">
    <source>
        <dbReference type="SAM" id="Phobius"/>
    </source>
</evidence>
<comment type="subcellular location">
    <subcellularLocation>
        <location evidence="1">Cell membrane</location>
        <topology evidence="1">Multi-pass membrane protein</topology>
    </subcellularLocation>
</comment>
<feature type="transmembrane region" description="Helical" evidence="6">
    <location>
        <begin position="221"/>
        <end position="242"/>
    </location>
</feature>
<feature type="transmembrane region" description="Helical" evidence="6">
    <location>
        <begin position="50"/>
        <end position="70"/>
    </location>
</feature>
<gene>
    <name evidence="7" type="ORF">Q31a_37550</name>
</gene>
<keyword evidence="8" id="KW-1185">Reference proteome</keyword>
<name>A0A518GA36_9BACT</name>
<protein>
    <recommendedName>
        <fullName evidence="9">Flippase-like domain-containing protein</fullName>
    </recommendedName>
</protein>
<evidence type="ECO:0008006" key="9">
    <source>
        <dbReference type="Google" id="ProtNLM"/>
    </source>
</evidence>
<accession>A0A518GA36</accession>
<evidence type="ECO:0000256" key="2">
    <source>
        <dbReference type="ARBA" id="ARBA00022475"/>
    </source>
</evidence>
<evidence type="ECO:0000256" key="4">
    <source>
        <dbReference type="ARBA" id="ARBA00022989"/>
    </source>
</evidence>
<feature type="transmembrane region" description="Helical" evidence="6">
    <location>
        <begin position="165"/>
        <end position="187"/>
    </location>
</feature>
<keyword evidence="2" id="KW-1003">Cell membrane</keyword>
<dbReference type="PANTHER" id="PTHR40277:SF1">
    <property type="entry name" value="BLL5419 PROTEIN"/>
    <property type="match status" value="1"/>
</dbReference>